<dbReference type="Pfam" id="PF00589">
    <property type="entry name" value="Phage_integrase"/>
    <property type="match status" value="1"/>
</dbReference>
<dbReference type="PROSITE" id="PS51898">
    <property type="entry name" value="TYR_RECOMBINASE"/>
    <property type="match status" value="1"/>
</dbReference>
<dbReference type="Gene3D" id="1.10.443.10">
    <property type="entry name" value="Intergrase catalytic core"/>
    <property type="match status" value="1"/>
</dbReference>
<gene>
    <name evidence="3" type="ORF">HY730_05500</name>
</gene>
<keyword evidence="1" id="KW-0233">DNA recombination</keyword>
<protein>
    <submittedName>
        <fullName evidence="3">Tyrosine-type recombinase/integrase</fullName>
    </submittedName>
</protein>
<proteinExistence type="predicted"/>
<dbReference type="GO" id="GO:0015074">
    <property type="term" value="P:DNA integration"/>
    <property type="evidence" value="ECO:0007669"/>
    <property type="project" value="InterPro"/>
</dbReference>
<dbReference type="InterPro" id="IPR002104">
    <property type="entry name" value="Integrase_catalytic"/>
</dbReference>
<dbReference type="GO" id="GO:0006310">
    <property type="term" value="P:DNA recombination"/>
    <property type="evidence" value="ECO:0007669"/>
    <property type="project" value="UniProtKB-KW"/>
</dbReference>
<feature type="non-terminal residue" evidence="3">
    <location>
        <position position="60"/>
    </location>
</feature>
<sequence>MSKTYLEVTEVELLEKQATNLRDRLLVRLLFHLGCRISEALALTPDDIDLNQGTVTILHL</sequence>
<evidence type="ECO:0000313" key="3">
    <source>
        <dbReference type="EMBL" id="MBI4595820.1"/>
    </source>
</evidence>
<name>A0A933GNK8_UNCTE</name>
<dbReference type="InterPro" id="IPR013762">
    <property type="entry name" value="Integrase-like_cat_sf"/>
</dbReference>
<dbReference type="EMBL" id="JACQWF010000250">
    <property type="protein sequence ID" value="MBI4595820.1"/>
    <property type="molecule type" value="Genomic_DNA"/>
</dbReference>
<dbReference type="AlphaFoldDB" id="A0A933GNK8"/>
<evidence type="ECO:0000256" key="1">
    <source>
        <dbReference type="ARBA" id="ARBA00023172"/>
    </source>
</evidence>
<comment type="caution">
    <text evidence="3">The sequence shown here is derived from an EMBL/GenBank/DDBJ whole genome shotgun (WGS) entry which is preliminary data.</text>
</comment>
<feature type="domain" description="Tyr recombinase" evidence="2">
    <location>
        <begin position="1"/>
        <end position="60"/>
    </location>
</feature>
<reference evidence="3" key="1">
    <citation type="submission" date="2020-07" db="EMBL/GenBank/DDBJ databases">
        <title>Huge and variable diversity of episymbiotic CPR bacteria and DPANN archaea in groundwater ecosystems.</title>
        <authorList>
            <person name="He C.Y."/>
            <person name="Keren R."/>
            <person name="Whittaker M."/>
            <person name="Farag I.F."/>
            <person name="Doudna J."/>
            <person name="Cate J.H.D."/>
            <person name="Banfield J.F."/>
        </authorList>
    </citation>
    <scope>NUCLEOTIDE SEQUENCE</scope>
    <source>
        <strain evidence="3">NC_groundwater_1482_Ag_S-0.65um_47_24</strain>
    </source>
</reference>
<dbReference type="SUPFAM" id="SSF56349">
    <property type="entry name" value="DNA breaking-rejoining enzymes"/>
    <property type="match status" value="1"/>
</dbReference>
<evidence type="ECO:0000259" key="2">
    <source>
        <dbReference type="PROSITE" id="PS51898"/>
    </source>
</evidence>
<organism evidence="3 4">
    <name type="scientific">Tectimicrobiota bacterium</name>
    <dbReference type="NCBI Taxonomy" id="2528274"/>
    <lineage>
        <taxon>Bacteria</taxon>
        <taxon>Pseudomonadati</taxon>
        <taxon>Nitrospinota/Tectimicrobiota group</taxon>
        <taxon>Candidatus Tectimicrobiota</taxon>
    </lineage>
</organism>
<accession>A0A933GNK8</accession>
<dbReference type="Proteomes" id="UP000772181">
    <property type="component" value="Unassembled WGS sequence"/>
</dbReference>
<evidence type="ECO:0000313" key="4">
    <source>
        <dbReference type="Proteomes" id="UP000772181"/>
    </source>
</evidence>
<dbReference type="GO" id="GO:0003677">
    <property type="term" value="F:DNA binding"/>
    <property type="evidence" value="ECO:0007669"/>
    <property type="project" value="InterPro"/>
</dbReference>
<dbReference type="InterPro" id="IPR011010">
    <property type="entry name" value="DNA_brk_join_enz"/>
</dbReference>